<feature type="region of interest" description="Disordered" evidence="1">
    <location>
        <begin position="20"/>
        <end position="42"/>
    </location>
</feature>
<name>A0A1R4IXW6_9MICO</name>
<dbReference type="Proteomes" id="UP000196778">
    <property type="component" value="Unassembled WGS sequence"/>
</dbReference>
<evidence type="ECO:0000313" key="3">
    <source>
        <dbReference type="Proteomes" id="UP000196778"/>
    </source>
</evidence>
<dbReference type="AlphaFoldDB" id="A0A1R4IXW6"/>
<dbReference type="EMBL" id="FUKR01000022">
    <property type="protein sequence ID" value="SJN24707.1"/>
    <property type="molecule type" value="Genomic_DNA"/>
</dbReference>
<sequence>MRLAPGNASFGDIGGIAWVTDDGSSQEAPTADELATFGDDSA</sequence>
<reference evidence="3" key="1">
    <citation type="submission" date="2017-02" db="EMBL/GenBank/DDBJ databases">
        <authorList>
            <person name="Dridi B."/>
        </authorList>
    </citation>
    <scope>NUCLEOTIDE SEQUENCE [LARGE SCALE GENOMIC DNA]</scope>
    <source>
        <strain evidence="3">EB411</strain>
    </source>
</reference>
<keyword evidence="3" id="KW-1185">Reference proteome</keyword>
<organism evidence="2 3">
    <name type="scientific">Mycetocola reblochoni REB411</name>
    <dbReference type="NCBI Taxonomy" id="1255698"/>
    <lineage>
        <taxon>Bacteria</taxon>
        <taxon>Bacillati</taxon>
        <taxon>Actinomycetota</taxon>
        <taxon>Actinomycetes</taxon>
        <taxon>Micrococcales</taxon>
        <taxon>Microbacteriaceae</taxon>
        <taxon>Mycetocola</taxon>
    </lineage>
</organism>
<protein>
    <submittedName>
        <fullName evidence="2">Uncharacterized protein</fullName>
    </submittedName>
</protein>
<evidence type="ECO:0000256" key="1">
    <source>
        <dbReference type="SAM" id="MobiDB-lite"/>
    </source>
</evidence>
<proteinExistence type="predicted"/>
<gene>
    <name evidence="2" type="ORF">FM119_04425</name>
</gene>
<evidence type="ECO:0000313" key="2">
    <source>
        <dbReference type="EMBL" id="SJN24707.1"/>
    </source>
</evidence>
<accession>A0A1R4IXW6</accession>